<dbReference type="AntiFam" id="ANF00053">
    <property type="entry name" value="Translation of DNA repeat"/>
</dbReference>
<dbReference type="PATRIC" id="fig|1279460.3.peg.4650"/>
<gene>
    <name evidence="1" type="ORF">G436_4547</name>
</gene>
<evidence type="ECO:0000313" key="1">
    <source>
        <dbReference type="EMBL" id="ALE41676.1"/>
    </source>
</evidence>
<dbReference type="AlphaFoldDB" id="A0A0M4MYJ0"/>
<reference evidence="1 2" key="1">
    <citation type="journal article" date="2015" name="Genome Announc.">
        <title>Whole-Genome Sequence of Leptospira interrogans Serovar Hardjo Subtype Hardjoprajitno Strain Norma, Isolated from Cattle in a Leptospirosis Outbreak in Brazil.</title>
        <authorList>
            <person name="Cosate M.R."/>
            <person name="Soares S.C."/>
            <person name="Mendes T.A."/>
            <person name="Raittz R.T."/>
            <person name="Moreira E.C."/>
            <person name="Leite R."/>
            <person name="Fernandes G.R."/>
            <person name="Haddad J.P."/>
            <person name="Ortega J.M."/>
        </authorList>
    </citation>
    <scope>NUCLEOTIDE SEQUENCE [LARGE SCALE GENOMIC DNA]</scope>
    <source>
        <strain evidence="1 2">Norma</strain>
    </source>
</reference>
<evidence type="ECO:0000313" key="2">
    <source>
        <dbReference type="Proteomes" id="UP000056502"/>
    </source>
</evidence>
<proteinExistence type="predicted"/>
<accession>A0A0M4MYJ0</accession>
<dbReference type="Proteomes" id="UP000056502">
    <property type="component" value="Chromosome II"/>
</dbReference>
<dbReference type="EMBL" id="CP012604">
    <property type="protein sequence ID" value="ALE41676.1"/>
    <property type="molecule type" value="Genomic_DNA"/>
</dbReference>
<protein>
    <submittedName>
        <fullName evidence="1">Uncharacterized protein</fullName>
    </submittedName>
</protein>
<sequence length="69" mass="8343">MFQLFEFYLEPLEKYKFDVKNPAIESKTKLELLKNSLVPINKTALIARFHKIETDGELIFQQFYWIFLL</sequence>
<name>A0A0M4MYJ0_LEPIR</name>
<organism evidence="1">
    <name type="scientific">Leptospira interrogans serovar Hardjo str. Norma</name>
    <dbReference type="NCBI Taxonomy" id="1279460"/>
    <lineage>
        <taxon>Bacteria</taxon>
        <taxon>Pseudomonadati</taxon>
        <taxon>Spirochaetota</taxon>
        <taxon>Spirochaetia</taxon>
        <taxon>Leptospirales</taxon>
        <taxon>Leptospiraceae</taxon>
        <taxon>Leptospira</taxon>
    </lineage>
</organism>